<dbReference type="GO" id="GO:0016477">
    <property type="term" value="P:cell migration"/>
    <property type="evidence" value="ECO:0000318"/>
    <property type="project" value="GO_Central"/>
</dbReference>
<protein>
    <submittedName>
        <fullName evidence="4">Uncharacterized protein</fullName>
    </submittedName>
</protein>
<dbReference type="GO" id="GO:0005654">
    <property type="term" value="C:nucleoplasm"/>
    <property type="evidence" value="ECO:0000318"/>
    <property type="project" value="GO_Central"/>
</dbReference>
<evidence type="ECO:0000313" key="4">
    <source>
        <dbReference type="Ensembl" id="ENSMMUP00000075621.1"/>
    </source>
</evidence>
<dbReference type="GO" id="GO:0030027">
    <property type="term" value="C:lamellipodium"/>
    <property type="evidence" value="ECO:0000318"/>
    <property type="project" value="GO_Central"/>
</dbReference>
<evidence type="ECO:0000256" key="1">
    <source>
        <dbReference type="ARBA" id="ARBA00004496"/>
    </source>
</evidence>
<dbReference type="AlphaFoldDB" id="A0A5F8AF79"/>
<name>A0A5F8AF79_MACMU</name>
<dbReference type="SUPFAM" id="SSF52047">
    <property type="entry name" value="RNI-like"/>
    <property type="match status" value="1"/>
</dbReference>
<gene>
    <name evidence="4" type="primary">LOC114672186</name>
</gene>
<dbReference type="Ensembl" id="ENSMMUT00000099868.1">
    <property type="protein sequence ID" value="ENSMMUP00000075621.1"/>
    <property type="gene ID" value="ENSMMUG00000056711.1"/>
</dbReference>
<dbReference type="OMA" id="NITMKEM"/>
<evidence type="ECO:0000256" key="3">
    <source>
        <dbReference type="ARBA" id="ARBA00022737"/>
    </source>
</evidence>
<keyword evidence="5" id="KW-1185">Reference proteome</keyword>
<dbReference type="CDD" id="cd00116">
    <property type="entry name" value="LRR_RI"/>
    <property type="match status" value="1"/>
</dbReference>
<keyword evidence="2" id="KW-0963">Cytoplasm</keyword>
<reference evidence="4" key="4">
    <citation type="submission" date="2025-09" db="UniProtKB">
        <authorList>
            <consortium name="Ensembl"/>
        </authorList>
    </citation>
    <scope>IDENTIFICATION</scope>
    <source>
        <strain evidence="4">17573</strain>
    </source>
</reference>
<dbReference type="GO" id="GO:0034315">
    <property type="term" value="P:regulation of Arp2/3 complex-mediated actin nucleation"/>
    <property type="evidence" value="ECO:0000318"/>
    <property type="project" value="GO_Central"/>
</dbReference>
<dbReference type="GO" id="GO:0032311">
    <property type="term" value="C:angiogenin-PRI complex"/>
    <property type="evidence" value="ECO:0000318"/>
    <property type="project" value="GO_Central"/>
</dbReference>
<dbReference type="Bgee" id="ENSMMUG00000056711">
    <property type="expression patterns" value="Expressed in olfactory segment of nasal mucosa and 20 other cell types or tissues"/>
</dbReference>
<keyword evidence="3" id="KW-0677">Repeat</keyword>
<evidence type="ECO:0000256" key="2">
    <source>
        <dbReference type="ARBA" id="ARBA00022490"/>
    </source>
</evidence>
<dbReference type="Proteomes" id="UP000006718">
    <property type="component" value="Chromosome 14"/>
</dbReference>
<dbReference type="PANTHER" id="PTHR45690">
    <property type="entry name" value="NACHT, LRR AND PYD DOMAINS-CONTAINING PROTEIN 12"/>
    <property type="match status" value="1"/>
</dbReference>
<dbReference type="PROSITE" id="PS51450">
    <property type="entry name" value="LRR"/>
    <property type="match status" value="1"/>
</dbReference>
<dbReference type="GO" id="GO:0005886">
    <property type="term" value="C:plasma membrane"/>
    <property type="evidence" value="ECO:0000318"/>
    <property type="project" value="GO_Central"/>
</dbReference>
<comment type="subcellular location">
    <subcellularLocation>
        <location evidence="1">Cytoplasm</location>
    </subcellularLocation>
</comment>
<dbReference type="VEuPathDB" id="HostDB:ENSMMUG00000056711"/>
<dbReference type="SMR" id="A0A5F8AF79"/>
<dbReference type="InterPro" id="IPR050637">
    <property type="entry name" value="NLRP_innate_immun_reg"/>
</dbReference>
<evidence type="ECO:0000313" key="5">
    <source>
        <dbReference type="Proteomes" id="UP000006718"/>
    </source>
</evidence>
<reference evidence="4" key="2">
    <citation type="submission" date="2019-01" db="EMBL/GenBank/DDBJ databases">
        <authorList>
            <person name="Graves T."/>
            <person name="Eichler E.E."/>
            <person name="Wilson R.K."/>
        </authorList>
    </citation>
    <scope>NUCLEOTIDE SEQUENCE [LARGE SCALE GENOMIC DNA]</scope>
    <source>
        <strain evidence="4">17573</strain>
    </source>
</reference>
<accession>A0A5F8AF79</accession>
<dbReference type="GO" id="GO:0005737">
    <property type="term" value="C:cytoplasm"/>
    <property type="evidence" value="ECO:0007669"/>
    <property type="project" value="UniProtKB-SubCell"/>
</dbReference>
<proteinExistence type="predicted"/>
<reference evidence="5" key="1">
    <citation type="journal article" date="2007" name="Science">
        <title>Evolutionary and biomedical insights from the rhesus macaque genome.</title>
        <authorList>
            <person name="Gibbs R.A."/>
            <person name="Rogers J."/>
            <person name="Katze M.G."/>
            <person name="Bumgarner R."/>
            <person name="Weinstock G.M."/>
            <person name="Mardis E.R."/>
            <person name="Remington K.A."/>
            <person name="Strausberg R.L."/>
            <person name="Venter J.C."/>
            <person name="Wilson R.K."/>
            <person name="Batzer M.A."/>
            <person name="Bustamante C.D."/>
            <person name="Eichler E.E."/>
            <person name="Hahn M.W."/>
            <person name="Hardison R.C."/>
            <person name="Makova K.D."/>
            <person name="Miller W."/>
            <person name="Milosavljevic A."/>
            <person name="Palermo R.E."/>
            <person name="Siepel A."/>
            <person name="Sikela J.M."/>
            <person name="Attaway T."/>
            <person name="Bell S."/>
            <person name="Bernard K.E."/>
            <person name="Buhay C.J."/>
            <person name="Chandrabose M.N."/>
            <person name="Dao M."/>
            <person name="Davis C."/>
            <person name="Delehaunty K.D."/>
            <person name="Ding Y."/>
            <person name="Dinh H.H."/>
            <person name="Dugan-Rocha S."/>
            <person name="Fulton L.A."/>
            <person name="Gabisi R.A."/>
            <person name="Garner T.T."/>
            <person name="Godfrey J."/>
            <person name="Hawes A.C."/>
            <person name="Hernandez J."/>
            <person name="Hines S."/>
            <person name="Holder M."/>
            <person name="Hume J."/>
            <person name="Jhangiani S.N."/>
            <person name="Joshi V."/>
            <person name="Khan Z.M."/>
            <person name="Kirkness E.F."/>
            <person name="Cree A."/>
            <person name="Fowler R.G."/>
            <person name="Lee S."/>
            <person name="Lewis L.R."/>
            <person name="Li Z."/>
            <person name="Liu Y.-S."/>
            <person name="Moore S.M."/>
            <person name="Muzny D."/>
            <person name="Nazareth L.V."/>
            <person name="Ngo D.N."/>
            <person name="Okwuonu G.O."/>
            <person name="Pai G."/>
            <person name="Parker D."/>
            <person name="Paul H.A."/>
            <person name="Pfannkoch C."/>
            <person name="Pohl C.S."/>
            <person name="Rogers Y.-H.C."/>
            <person name="Ruiz S.J."/>
            <person name="Sabo A."/>
            <person name="Santibanez J."/>
            <person name="Schneider B.W."/>
            <person name="Smith S.M."/>
            <person name="Sodergren E."/>
            <person name="Svatek A.F."/>
            <person name="Utterback T.R."/>
            <person name="Vattathil S."/>
            <person name="Warren W."/>
            <person name="White C.S."/>
            <person name="Chinwalla A.T."/>
            <person name="Feng Y."/>
            <person name="Halpern A.L."/>
            <person name="Hillier L.W."/>
            <person name="Huang X."/>
            <person name="Minx P."/>
            <person name="Nelson J.O."/>
            <person name="Pepin K.H."/>
            <person name="Qin X."/>
            <person name="Sutton G.G."/>
            <person name="Venter E."/>
            <person name="Walenz B.P."/>
            <person name="Wallis J.W."/>
            <person name="Worley K.C."/>
            <person name="Yang S.-P."/>
            <person name="Jones S.M."/>
            <person name="Marra M.A."/>
            <person name="Rocchi M."/>
            <person name="Schein J.E."/>
            <person name="Baertsch R."/>
            <person name="Clarke L."/>
            <person name="Csuros M."/>
            <person name="Glasscock J."/>
            <person name="Harris R.A."/>
            <person name="Havlak P."/>
            <person name="Jackson A.R."/>
            <person name="Jiang H."/>
            <person name="Liu Y."/>
            <person name="Messina D.N."/>
            <person name="Shen Y."/>
            <person name="Song H.X.-Z."/>
            <person name="Wylie T."/>
            <person name="Zhang L."/>
            <person name="Birney E."/>
            <person name="Han K."/>
            <person name="Konkel M.K."/>
            <person name="Lee J."/>
            <person name="Smit A.F.A."/>
            <person name="Ullmer B."/>
            <person name="Wang H."/>
            <person name="Xing J."/>
            <person name="Burhans R."/>
            <person name="Cheng Z."/>
            <person name="Karro J.E."/>
            <person name="Ma J."/>
            <person name="Raney B."/>
            <person name="She X."/>
            <person name="Cox M.J."/>
            <person name="Demuth J.P."/>
            <person name="Dumas L.J."/>
            <person name="Han S.-G."/>
            <person name="Hopkins J."/>
            <person name="Karimpour-Fard A."/>
            <person name="Kim Y.H."/>
            <person name="Pollack J.R."/>
            <person name="Vinar T."/>
            <person name="Addo-Quaye C."/>
            <person name="Degenhardt J."/>
            <person name="Denby A."/>
            <person name="Hubisz M.J."/>
            <person name="Indap A."/>
            <person name="Kosiol C."/>
            <person name="Lahn B.T."/>
            <person name="Lawson H.A."/>
            <person name="Marklein A."/>
            <person name="Nielsen R."/>
            <person name="Vallender E.J."/>
            <person name="Clark A.G."/>
            <person name="Ferguson B."/>
            <person name="Hernandez R.D."/>
            <person name="Hirani K."/>
            <person name="Kehrer-Sawatzki H."/>
            <person name="Kolb J."/>
            <person name="Patil S."/>
            <person name="Pu L.-L."/>
            <person name="Ren Y."/>
            <person name="Smith D.G."/>
            <person name="Wheeler D.A."/>
            <person name="Schenck I."/>
            <person name="Ball E.V."/>
            <person name="Chen R."/>
            <person name="Cooper D.N."/>
            <person name="Giardine B."/>
            <person name="Hsu F."/>
            <person name="Kent W.J."/>
            <person name="Lesk A."/>
            <person name="Nelson D.L."/>
            <person name="O'brien W.E."/>
            <person name="Pruefer K."/>
            <person name="Stenson P.D."/>
            <person name="Wallace J.C."/>
            <person name="Ke H."/>
            <person name="Liu X.-M."/>
            <person name="Wang P."/>
            <person name="Xiang A.P."/>
            <person name="Yang F."/>
            <person name="Barber G.P."/>
            <person name="Haussler D."/>
            <person name="Karolchik D."/>
            <person name="Kern A.D."/>
            <person name="Kuhn R.M."/>
            <person name="Smith K.E."/>
            <person name="Zwieg A.S."/>
        </authorList>
    </citation>
    <scope>NUCLEOTIDE SEQUENCE [LARGE SCALE GENOMIC DNA]</scope>
    <source>
        <strain evidence="5">17573</strain>
    </source>
</reference>
<dbReference type="Gene3D" id="3.80.10.10">
    <property type="entry name" value="Ribonuclease Inhibitor"/>
    <property type="match status" value="1"/>
</dbReference>
<dbReference type="SMART" id="SM00368">
    <property type="entry name" value="LRR_RI"/>
    <property type="match status" value="11"/>
</dbReference>
<dbReference type="GO" id="GO:0008428">
    <property type="term" value="F:ribonuclease inhibitor activity"/>
    <property type="evidence" value="ECO:0000318"/>
    <property type="project" value="GO_Central"/>
</dbReference>
<dbReference type="GeneTree" id="ENSGT00940000161492"/>
<dbReference type="InterPro" id="IPR001611">
    <property type="entry name" value="Leu-rich_rpt"/>
</dbReference>
<reference evidence="4" key="3">
    <citation type="submission" date="2025-08" db="UniProtKB">
        <authorList>
            <consortium name="Ensembl"/>
        </authorList>
    </citation>
    <scope>IDENTIFICATION</scope>
    <source>
        <strain evidence="4">17573</strain>
    </source>
</reference>
<organism evidence="4 5">
    <name type="scientific">Macaca mulatta</name>
    <name type="common">Rhesus macaque</name>
    <dbReference type="NCBI Taxonomy" id="9544"/>
    <lineage>
        <taxon>Eukaryota</taxon>
        <taxon>Metazoa</taxon>
        <taxon>Chordata</taxon>
        <taxon>Craniata</taxon>
        <taxon>Vertebrata</taxon>
        <taxon>Euteleostomi</taxon>
        <taxon>Mammalia</taxon>
        <taxon>Eutheria</taxon>
        <taxon>Euarchontoglires</taxon>
        <taxon>Primates</taxon>
        <taxon>Haplorrhini</taxon>
        <taxon>Catarrhini</taxon>
        <taxon>Cercopithecidae</taxon>
        <taxon>Cercopithecinae</taxon>
        <taxon>Macaca</taxon>
    </lineage>
</organism>
<dbReference type="Pfam" id="PF13516">
    <property type="entry name" value="LRR_6"/>
    <property type="match status" value="5"/>
</dbReference>
<dbReference type="InterPro" id="IPR032675">
    <property type="entry name" value="LRR_dom_sf"/>
</dbReference>
<dbReference type="STRING" id="9544.ENSMMUP00000075621"/>
<dbReference type="GO" id="GO:0045765">
    <property type="term" value="P:regulation of angiogenesis"/>
    <property type="evidence" value="ECO:0000318"/>
    <property type="project" value="GO_Central"/>
</dbReference>
<dbReference type="PANTHER" id="PTHR45690:SF19">
    <property type="entry name" value="NACHT, LRR AND PYD DOMAINS-CONTAINING PROTEIN 3"/>
    <property type="match status" value="1"/>
</dbReference>
<sequence>QGPSCLVPAPAPKVWARPPSLAFQHHHRTPAEGCVCRQGFPEPSHTCALLHSAWRPQSPVQGRSSTDLPPAERRSGLQALAGEGCGSLAQGSPADGQVCSSLQNCYLTGAGCGVLSGTLRSLPTLQELHLSDNLLGDAGLQLLCEGLLDPQCRLEKLQLEYCNLSAASCEPLASVLRAKPDFKELTVSNNDINEAGVRVLCQGLKDSPCQLEALKLESCGITSNNCRDLCSIVASKASLRELALGSNKLGDVGIAELCPGLLHPSSSLRTLWIWECGITAKSCADLCRVLRTKESLKELSLAGNELGDEGARLLCETLLEPGCQLESLWVKSCSFTAACCSHFSSVLTQNKFLLELQISNNRLGDAGVQELCKGLGQPGSVLRVLWLGDCDMSDSSCSSLAATLLANHSLRELDLSNNCLGDAGVLQLVESVRQPGCLLEQLVLYDIYWSEAMEDRLQALEEEKPSLRVIS</sequence>
<dbReference type="InParanoid" id="A0A5F8AF79"/>